<organism evidence="2 3">
    <name type="scientific">Candidatus Ornithobacterium hominis</name>
    <dbReference type="NCBI Taxonomy" id="2497989"/>
    <lineage>
        <taxon>Bacteria</taxon>
        <taxon>Pseudomonadati</taxon>
        <taxon>Bacteroidota</taxon>
        <taxon>Flavobacteriia</taxon>
        <taxon>Flavobacteriales</taxon>
        <taxon>Weeksellaceae</taxon>
        <taxon>Ornithobacterium</taxon>
    </lineage>
</organism>
<proteinExistence type="predicted"/>
<name>A0A383U4Q7_9FLAO</name>
<accession>A0A383U4Q7</accession>
<feature type="coiled-coil region" evidence="1">
    <location>
        <begin position="65"/>
        <end position="115"/>
    </location>
</feature>
<keyword evidence="3" id="KW-1185">Reference proteome</keyword>
<reference evidence="2 3" key="1">
    <citation type="submission" date="2018-09" db="EMBL/GenBank/DDBJ databases">
        <authorList>
            <consortium name="Pathogen Informatics"/>
        </authorList>
    </citation>
    <scope>NUCLEOTIDE SEQUENCE [LARGE SCALE GENOMIC DNA]</scope>
    <source>
        <strain evidence="2 3">OH-22767</strain>
    </source>
</reference>
<dbReference type="AlphaFoldDB" id="A0A383U4Q7"/>
<dbReference type="RefSeq" id="WP_119059617.1">
    <property type="nucleotide sequence ID" value="NZ_UNSC01000007.1"/>
</dbReference>
<evidence type="ECO:0000313" key="3">
    <source>
        <dbReference type="Proteomes" id="UP000262142"/>
    </source>
</evidence>
<evidence type="ECO:0000313" key="2">
    <source>
        <dbReference type="EMBL" id="SZD73943.1"/>
    </source>
</evidence>
<keyword evidence="1" id="KW-0175">Coiled coil</keyword>
<sequence>MASVYEFIISAKDLAFATAGKVSAAVDKINTVAHKATASTTKMQASAQTAFGKILTSTKSAVRGSATLQHSIDELQDKLAELNKVKFGTVLKSEFAAVNKKIKKTKKQIERLQQGILMDMGLIEDKRKKALTQNLDEKTDEVVENVTE</sequence>
<protein>
    <submittedName>
        <fullName evidence="2">Uncharacterized protein</fullName>
    </submittedName>
</protein>
<dbReference type="OrthoDB" id="1219342at2"/>
<evidence type="ECO:0000256" key="1">
    <source>
        <dbReference type="SAM" id="Coils"/>
    </source>
</evidence>
<dbReference type="Proteomes" id="UP000262142">
    <property type="component" value="Unassembled WGS sequence"/>
</dbReference>
<dbReference type="EMBL" id="UNSC01000007">
    <property type="protein sequence ID" value="SZD73943.1"/>
    <property type="molecule type" value="Genomic_DNA"/>
</dbReference>
<gene>
    <name evidence="2" type="ORF">SAMEA104719789_01397</name>
</gene>